<comment type="cofactor">
    <cofactor evidence="1 7">
        <name>FAD</name>
        <dbReference type="ChEBI" id="CHEBI:57692"/>
    </cofactor>
</comment>
<dbReference type="AlphaFoldDB" id="A0A2U1JTM4"/>
<evidence type="ECO:0000256" key="2">
    <source>
        <dbReference type="ARBA" id="ARBA00009347"/>
    </source>
</evidence>
<evidence type="ECO:0000256" key="1">
    <source>
        <dbReference type="ARBA" id="ARBA00001974"/>
    </source>
</evidence>
<dbReference type="PANTHER" id="PTHR48083:SF2">
    <property type="entry name" value="MEDIUM-CHAIN SPECIFIC ACYL-COA DEHYDROGENASE, MITOCHONDRIAL"/>
    <property type="match status" value="1"/>
</dbReference>
<dbReference type="InterPro" id="IPR050741">
    <property type="entry name" value="Acyl-CoA_dehydrogenase"/>
</dbReference>
<dbReference type="InterPro" id="IPR037069">
    <property type="entry name" value="AcylCoA_DH/ox_N_sf"/>
</dbReference>
<dbReference type="FunFam" id="1.20.140.10:FF:000001">
    <property type="entry name" value="Acyl-CoA dehydrogenase"/>
    <property type="match status" value="1"/>
</dbReference>
<organism evidence="10 11">
    <name type="scientific">Pueribacillus theae</name>
    <dbReference type="NCBI Taxonomy" id="2171751"/>
    <lineage>
        <taxon>Bacteria</taxon>
        <taxon>Bacillati</taxon>
        <taxon>Bacillota</taxon>
        <taxon>Bacilli</taxon>
        <taxon>Bacillales</taxon>
        <taxon>Bacillaceae</taxon>
        <taxon>Pueribacillus</taxon>
    </lineage>
</organism>
<comment type="similarity">
    <text evidence="2 7">Belongs to the acyl-CoA dehydrogenase family.</text>
</comment>
<dbReference type="OrthoDB" id="8876745at2"/>
<feature type="domain" description="Acyl-CoA dehydrogenase/oxidase C-terminal" evidence="8">
    <location>
        <begin position="257"/>
        <end position="407"/>
    </location>
</feature>
<dbReference type="SUPFAM" id="SSF56645">
    <property type="entry name" value="Acyl-CoA dehydrogenase NM domain-like"/>
    <property type="match status" value="1"/>
</dbReference>
<keyword evidence="6 7" id="KW-0560">Oxidoreductase</keyword>
<sequence length="414" mass="46232">MIDFKMPEEVKEILSSLDRFIEVEIAPLEKKFAKELENERYLYDERGYYTQEIQDALKQVRKKSAEAGFFTMFGMPELGGMGDQFGPVAVALIHEALMKKYGHNLFIDEIFPPGLFTGGLTPVLLGLTPELREEILPKVRDGESLLCFGLSEPDAGSDVWAMKTRAVRDGDEWVINGAKQWITNSPYADYAIIFAVTDPELVAQRKGGISAFLVPFDGETCTNSSVIPYLGSIGSRIGIISLDNARVSDKYVIGEINNGFGAALHGVDIGRVVMAANCVGAAQWALDIALDYVKQRKTFGVTIENHQMIQAHLAECAMDIYAARNMVLHCAWKMENQKALPLKEISMIKAFTTEMAFRVLDRCMQVMGGIGLTNEAKLEKVWRWARSMRVPDGTAEIQRRTIARRLLKGDKDFD</sequence>
<dbReference type="PROSITE" id="PS00072">
    <property type="entry name" value="ACYL_COA_DH_1"/>
    <property type="match status" value="1"/>
</dbReference>
<dbReference type="CDD" id="cd00567">
    <property type="entry name" value="ACAD"/>
    <property type="match status" value="1"/>
</dbReference>
<evidence type="ECO:0000256" key="4">
    <source>
        <dbReference type="ARBA" id="ARBA00022630"/>
    </source>
</evidence>
<keyword evidence="5 7" id="KW-0274">FAD</keyword>
<proteinExistence type="inferred from homology"/>
<dbReference type="RefSeq" id="WP_116555656.1">
    <property type="nucleotide sequence ID" value="NZ_QCZG01000036.1"/>
</dbReference>
<dbReference type="InterPro" id="IPR009100">
    <property type="entry name" value="AcylCoA_DH/oxidase_NM_dom_sf"/>
</dbReference>
<dbReference type="SUPFAM" id="SSF47203">
    <property type="entry name" value="Acyl-CoA dehydrogenase C-terminal domain-like"/>
    <property type="match status" value="1"/>
</dbReference>
<protein>
    <recommendedName>
        <fullName evidence="3">Medium-chain specific acyl-CoA dehydrogenase, mitochondrial</fullName>
    </recommendedName>
</protein>
<keyword evidence="4 7" id="KW-0285">Flavoprotein</keyword>
<evidence type="ECO:0000313" key="11">
    <source>
        <dbReference type="Proteomes" id="UP000245998"/>
    </source>
</evidence>
<evidence type="ECO:0000313" key="10">
    <source>
        <dbReference type="EMBL" id="PWA08521.1"/>
    </source>
</evidence>
<dbReference type="Gene3D" id="2.40.110.10">
    <property type="entry name" value="Butyryl-CoA Dehydrogenase, subunit A, domain 2"/>
    <property type="match status" value="1"/>
</dbReference>
<dbReference type="Pfam" id="PF02770">
    <property type="entry name" value="Acyl-CoA_dh_M"/>
    <property type="match status" value="1"/>
</dbReference>
<name>A0A2U1JTM4_9BACI</name>
<accession>A0A2U1JTM4</accession>
<dbReference type="InterPro" id="IPR046373">
    <property type="entry name" value="Acyl-CoA_Oxase/DH_mid-dom_sf"/>
</dbReference>
<feature type="domain" description="Acyl-CoA oxidase/dehydrogenase middle" evidence="9">
    <location>
        <begin position="147"/>
        <end position="235"/>
    </location>
</feature>
<dbReference type="Gene3D" id="1.20.140.10">
    <property type="entry name" value="Butyryl-CoA Dehydrogenase, subunit A, domain 3"/>
    <property type="match status" value="1"/>
</dbReference>
<evidence type="ECO:0000259" key="8">
    <source>
        <dbReference type="Pfam" id="PF00441"/>
    </source>
</evidence>
<dbReference type="PANTHER" id="PTHR48083">
    <property type="entry name" value="MEDIUM-CHAIN SPECIFIC ACYL-COA DEHYDROGENASE, MITOCHONDRIAL-RELATED"/>
    <property type="match status" value="1"/>
</dbReference>
<evidence type="ECO:0000256" key="6">
    <source>
        <dbReference type="ARBA" id="ARBA00023002"/>
    </source>
</evidence>
<evidence type="ECO:0000259" key="9">
    <source>
        <dbReference type="Pfam" id="PF02770"/>
    </source>
</evidence>
<evidence type="ECO:0000256" key="3">
    <source>
        <dbReference type="ARBA" id="ARBA00019125"/>
    </source>
</evidence>
<reference evidence="10 11" key="1">
    <citation type="submission" date="2018-04" db="EMBL/GenBank/DDBJ databases">
        <title>Camelliibacillus theae gen. nov., sp. nov., isolated from Pu'er tea.</title>
        <authorList>
            <person name="Niu L."/>
        </authorList>
    </citation>
    <scope>NUCLEOTIDE SEQUENCE [LARGE SCALE GENOMIC DNA]</scope>
    <source>
        <strain evidence="10 11">T8</strain>
    </source>
</reference>
<dbReference type="EMBL" id="QCZG01000036">
    <property type="protein sequence ID" value="PWA08521.1"/>
    <property type="molecule type" value="Genomic_DNA"/>
</dbReference>
<dbReference type="Proteomes" id="UP000245998">
    <property type="component" value="Unassembled WGS sequence"/>
</dbReference>
<keyword evidence="11" id="KW-1185">Reference proteome</keyword>
<dbReference type="Gene3D" id="1.10.540.10">
    <property type="entry name" value="Acyl-CoA dehydrogenase/oxidase, N-terminal domain"/>
    <property type="match status" value="1"/>
</dbReference>
<dbReference type="InterPro" id="IPR036250">
    <property type="entry name" value="AcylCo_DH-like_C"/>
</dbReference>
<dbReference type="InterPro" id="IPR006089">
    <property type="entry name" value="Acyl-CoA_DH_CS"/>
</dbReference>
<dbReference type="Pfam" id="PF00441">
    <property type="entry name" value="Acyl-CoA_dh_1"/>
    <property type="match status" value="1"/>
</dbReference>
<dbReference type="GO" id="GO:0050660">
    <property type="term" value="F:flavin adenine dinucleotide binding"/>
    <property type="evidence" value="ECO:0007669"/>
    <property type="project" value="InterPro"/>
</dbReference>
<dbReference type="GO" id="GO:0005737">
    <property type="term" value="C:cytoplasm"/>
    <property type="evidence" value="ECO:0007669"/>
    <property type="project" value="TreeGrafter"/>
</dbReference>
<gene>
    <name evidence="10" type="ORF">DCC39_14680</name>
</gene>
<evidence type="ECO:0000256" key="5">
    <source>
        <dbReference type="ARBA" id="ARBA00022827"/>
    </source>
</evidence>
<dbReference type="GO" id="GO:0033539">
    <property type="term" value="P:fatty acid beta-oxidation using acyl-CoA dehydrogenase"/>
    <property type="evidence" value="ECO:0007669"/>
    <property type="project" value="TreeGrafter"/>
</dbReference>
<evidence type="ECO:0000256" key="7">
    <source>
        <dbReference type="RuleBase" id="RU362125"/>
    </source>
</evidence>
<dbReference type="InterPro" id="IPR006091">
    <property type="entry name" value="Acyl-CoA_Oxase/DH_mid-dom"/>
</dbReference>
<comment type="caution">
    <text evidence="10">The sequence shown here is derived from an EMBL/GenBank/DDBJ whole genome shotgun (WGS) entry which is preliminary data.</text>
</comment>
<dbReference type="InterPro" id="IPR009075">
    <property type="entry name" value="AcylCo_DH/oxidase_C"/>
</dbReference>
<dbReference type="GO" id="GO:0003995">
    <property type="term" value="F:acyl-CoA dehydrogenase activity"/>
    <property type="evidence" value="ECO:0007669"/>
    <property type="project" value="InterPro"/>
</dbReference>